<gene>
    <name evidence="1" type="ORF">KIH27_17955</name>
</gene>
<comment type="caution">
    <text evidence="1">The sequence shown here is derived from an EMBL/GenBank/DDBJ whole genome shotgun (WGS) entry which is preliminary data.</text>
</comment>
<keyword evidence="2" id="KW-1185">Reference proteome</keyword>
<proteinExistence type="predicted"/>
<accession>A0ABS5RMD6</accession>
<evidence type="ECO:0000313" key="2">
    <source>
        <dbReference type="Proteomes" id="UP001519535"/>
    </source>
</evidence>
<evidence type="ECO:0000313" key="1">
    <source>
        <dbReference type="EMBL" id="MBS9535473.1"/>
    </source>
</evidence>
<dbReference type="Proteomes" id="UP001519535">
    <property type="component" value="Unassembled WGS sequence"/>
</dbReference>
<name>A0ABS5RMD6_9MYCO</name>
<dbReference type="RefSeq" id="WP_214094332.1">
    <property type="nucleotide sequence ID" value="NZ_JAHCLR010000044.1"/>
</dbReference>
<organism evidence="1 2">
    <name type="scientific">Mycolicibacter acidiphilus</name>
    <dbReference type="NCBI Taxonomy" id="2835306"/>
    <lineage>
        <taxon>Bacteria</taxon>
        <taxon>Bacillati</taxon>
        <taxon>Actinomycetota</taxon>
        <taxon>Actinomycetes</taxon>
        <taxon>Mycobacteriales</taxon>
        <taxon>Mycobacteriaceae</taxon>
        <taxon>Mycolicibacter</taxon>
    </lineage>
</organism>
<reference evidence="1 2" key="1">
    <citation type="submission" date="2021-05" db="EMBL/GenBank/DDBJ databases">
        <title>Mycobacterium acidophilum sp. nov., an extremely acid-tolerant member of the genus Mycobacterium.</title>
        <authorList>
            <person name="Xia J."/>
        </authorList>
    </citation>
    <scope>NUCLEOTIDE SEQUENCE [LARGE SCALE GENOMIC DNA]</scope>
    <source>
        <strain evidence="1 2">M1</strain>
    </source>
</reference>
<dbReference type="EMBL" id="JAHCLR010000044">
    <property type="protein sequence ID" value="MBS9535473.1"/>
    <property type="molecule type" value="Genomic_DNA"/>
</dbReference>
<protein>
    <submittedName>
        <fullName evidence="1">Toxin</fullName>
    </submittedName>
</protein>
<sequence length="79" mass="8892">MKAHKSALRHGISEGDGVYAAEHHVYIADLDDDSPARQFRLGFDRNGRLLELVVLCFDSGNELLIHAMKARPQYLDLLT</sequence>